<reference evidence="2 3" key="1">
    <citation type="submission" date="2020-03" db="EMBL/GenBank/DDBJ databases">
        <title>Genomic Encyclopedia of Type Strains, Phase IV (KMG-IV): sequencing the most valuable type-strain genomes for metagenomic binning, comparative biology and taxonomic classification.</title>
        <authorList>
            <person name="Goeker M."/>
        </authorList>
    </citation>
    <scope>NUCLEOTIDE SEQUENCE [LARGE SCALE GENOMIC DNA]</scope>
    <source>
        <strain evidence="2 3">DSM 16846</strain>
    </source>
</reference>
<evidence type="ECO:0000313" key="2">
    <source>
        <dbReference type="EMBL" id="NJC04316.1"/>
    </source>
</evidence>
<evidence type="ECO:0000313" key="3">
    <source>
        <dbReference type="Proteomes" id="UP000558192"/>
    </source>
</evidence>
<evidence type="ECO:0000256" key="1">
    <source>
        <dbReference type="SAM" id="MobiDB-lite"/>
    </source>
</evidence>
<gene>
    <name evidence="2" type="ORF">GGQ97_000109</name>
</gene>
<name>A0A7X5Y6C6_9SPHN</name>
<comment type="caution">
    <text evidence="2">The sequence shown here is derived from an EMBL/GenBank/DDBJ whole genome shotgun (WGS) entry which is preliminary data.</text>
</comment>
<dbReference type="AlphaFoldDB" id="A0A7X5Y6C6"/>
<evidence type="ECO:0008006" key="4">
    <source>
        <dbReference type="Google" id="ProtNLM"/>
    </source>
</evidence>
<proteinExistence type="predicted"/>
<protein>
    <recommendedName>
        <fullName evidence="4">UrcA family protein</fullName>
    </recommendedName>
</protein>
<keyword evidence="3" id="KW-1185">Reference proteome</keyword>
<dbReference type="EMBL" id="JAATJC010000001">
    <property type="protein sequence ID" value="NJC04316.1"/>
    <property type="molecule type" value="Genomic_DNA"/>
</dbReference>
<feature type="region of interest" description="Disordered" evidence="1">
    <location>
        <begin position="1"/>
        <end position="22"/>
    </location>
</feature>
<sequence>MLTPGPPSAYMKLQTPASSLQPVNRQVDDMKNSIPIALAAALFAAPATAAPASVQDRIADLCSVSNTDLEGQRLAKACRTQVRASFAAEQRAEAAARVPLTRLPLRIADAAPVRPR</sequence>
<accession>A0A7X5Y6C6</accession>
<organism evidence="2 3">
    <name type="scientific">Sphingomonas kaistensis</name>
    <dbReference type="NCBI Taxonomy" id="298708"/>
    <lineage>
        <taxon>Bacteria</taxon>
        <taxon>Pseudomonadati</taxon>
        <taxon>Pseudomonadota</taxon>
        <taxon>Alphaproteobacteria</taxon>
        <taxon>Sphingomonadales</taxon>
        <taxon>Sphingomonadaceae</taxon>
        <taxon>Sphingomonas</taxon>
    </lineage>
</organism>
<dbReference type="Proteomes" id="UP000558192">
    <property type="component" value="Unassembled WGS sequence"/>
</dbReference>